<dbReference type="KEGG" id="cprv:CYPRO_0697"/>
<gene>
    <name evidence="4" type="ORF">CYPRO_0697</name>
</gene>
<dbReference type="EMBL" id="CP027806">
    <property type="protein sequence ID" value="AXI99980.1"/>
    <property type="molecule type" value="Genomic_DNA"/>
</dbReference>
<keyword evidence="5" id="KW-1185">Reference proteome</keyword>
<dbReference type="PANTHER" id="PTHR45339:SF5">
    <property type="entry name" value="HISTIDINE KINASE"/>
    <property type="match status" value="1"/>
</dbReference>
<dbReference type="Gene3D" id="3.40.50.2300">
    <property type="match status" value="1"/>
</dbReference>
<dbReference type="Pfam" id="PF00072">
    <property type="entry name" value="Response_reg"/>
    <property type="match status" value="1"/>
</dbReference>
<evidence type="ECO:0000313" key="5">
    <source>
        <dbReference type="Proteomes" id="UP000254808"/>
    </source>
</evidence>
<dbReference type="InterPro" id="IPR001789">
    <property type="entry name" value="Sig_transdc_resp-reg_receiver"/>
</dbReference>
<dbReference type="AlphaFoldDB" id="A0A345UHM9"/>
<dbReference type="InterPro" id="IPR011006">
    <property type="entry name" value="CheY-like_superfamily"/>
</dbReference>
<accession>A0A345UHM9</accession>
<evidence type="ECO:0000256" key="2">
    <source>
        <dbReference type="PROSITE-ProRule" id="PRU00169"/>
    </source>
</evidence>
<dbReference type="OrthoDB" id="9796457at2"/>
<dbReference type="RefSeq" id="WP_114983297.1">
    <property type="nucleotide sequence ID" value="NZ_CP027806.1"/>
</dbReference>
<dbReference type="PANTHER" id="PTHR45339">
    <property type="entry name" value="HYBRID SIGNAL TRANSDUCTION HISTIDINE KINASE J"/>
    <property type="match status" value="1"/>
</dbReference>
<evidence type="ECO:0000256" key="1">
    <source>
        <dbReference type="ARBA" id="ARBA00022553"/>
    </source>
</evidence>
<reference evidence="4 5" key="1">
    <citation type="submission" date="2018-03" db="EMBL/GenBank/DDBJ databases">
        <title>Phenotypic and genomic properties of Cyclonatronum proteinivorum gen. nov., sp. nov., a haloalkaliphilic bacteroidete from soda lakes possessing Na+-translocating rhodopsin.</title>
        <authorList>
            <person name="Toshchakov S.V."/>
            <person name="Korzhenkov A."/>
            <person name="Samarov N.I."/>
            <person name="Kublanov I.V."/>
            <person name="Muntyan M.S."/>
            <person name="Sorokin D.Y."/>
        </authorList>
    </citation>
    <scope>NUCLEOTIDE SEQUENCE [LARGE SCALE GENOMIC DNA]</scope>
    <source>
        <strain evidence="4 5">Omega</strain>
    </source>
</reference>
<organism evidence="4 5">
    <name type="scientific">Cyclonatronum proteinivorum</name>
    <dbReference type="NCBI Taxonomy" id="1457365"/>
    <lineage>
        <taxon>Bacteria</taxon>
        <taxon>Pseudomonadati</taxon>
        <taxon>Balneolota</taxon>
        <taxon>Balneolia</taxon>
        <taxon>Balneolales</taxon>
        <taxon>Cyclonatronaceae</taxon>
        <taxon>Cyclonatronum</taxon>
    </lineage>
</organism>
<dbReference type="GO" id="GO:0000160">
    <property type="term" value="P:phosphorelay signal transduction system"/>
    <property type="evidence" value="ECO:0007669"/>
    <property type="project" value="InterPro"/>
</dbReference>
<proteinExistence type="predicted"/>
<protein>
    <submittedName>
        <fullName evidence="4">Response regulator receiver domain-containing protein</fullName>
    </submittedName>
</protein>
<dbReference type="Proteomes" id="UP000254808">
    <property type="component" value="Chromosome"/>
</dbReference>
<dbReference type="SMART" id="SM00448">
    <property type="entry name" value="REC"/>
    <property type="match status" value="1"/>
</dbReference>
<feature type="domain" description="Response regulatory" evidence="3">
    <location>
        <begin position="7"/>
        <end position="128"/>
    </location>
</feature>
<dbReference type="PROSITE" id="PS50110">
    <property type="entry name" value="RESPONSE_REGULATORY"/>
    <property type="match status" value="1"/>
</dbReference>
<keyword evidence="1 2" id="KW-0597">Phosphoprotein</keyword>
<name>A0A345UHM9_9BACT</name>
<dbReference type="CDD" id="cd17546">
    <property type="entry name" value="REC_hyHK_CKI1_RcsC-like"/>
    <property type="match status" value="1"/>
</dbReference>
<feature type="modified residue" description="4-aspartylphosphate" evidence="2">
    <location>
        <position position="58"/>
    </location>
</feature>
<evidence type="ECO:0000313" key="4">
    <source>
        <dbReference type="EMBL" id="AXI99980.1"/>
    </source>
</evidence>
<dbReference type="SUPFAM" id="SSF52172">
    <property type="entry name" value="CheY-like"/>
    <property type="match status" value="1"/>
</dbReference>
<sequence>MTQPNLNILVVDDIMMNRKLLAAVIKKIIPSAALTEAADGQQALDVFQRESFSAVLMDIQMPVMDGIEATRAIRAVEKERKLEPVPIIAITAGAFTGGKTRCLDAGMNAYLTKPIDTKLLHMTLKNYLII</sequence>
<evidence type="ECO:0000259" key="3">
    <source>
        <dbReference type="PROSITE" id="PS50110"/>
    </source>
</evidence>